<keyword evidence="8" id="KW-1185">Reference proteome</keyword>
<keyword evidence="2" id="KW-0805">Transcription regulation</keyword>
<dbReference type="AlphaFoldDB" id="A0A9N7NLK6"/>
<dbReference type="Gene3D" id="4.10.280.10">
    <property type="entry name" value="Helix-loop-helix DNA-binding domain"/>
    <property type="match status" value="1"/>
</dbReference>
<keyword evidence="5" id="KW-0539">Nucleus</keyword>
<dbReference type="OrthoDB" id="1921534at2759"/>
<proteinExistence type="predicted"/>
<name>A0A9N7NLK6_STRHE</name>
<evidence type="ECO:0000313" key="8">
    <source>
        <dbReference type="Proteomes" id="UP001153555"/>
    </source>
</evidence>
<dbReference type="GO" id="GO:0003677">
    <property type="term" value="F:DNA binding"/>
    <property type="evidence" value="ECO:0007669"/>
    <property type="project" value="UniProtKB-KW"/>
</dbReference>
<organism evidence="7 8">
    <name type="scientific">Striga hermonthica</name>
    <name type="common">Purple witchweed</name>
    <name type="synonym">Buchnera hermonthica</name>
    <dbReference type="NCBI Taxonomy" id="68872"/>
    <lineage>
        <taxon>Eukaryota</taxon>
        <taxon>Viridiplantae</taxon>
        <taxon>Streptophyta</taxon>
        <taxon>Embryophyta</taxon>
        <taxon>Tracheophyta</taxon>
        <taxon>Spermatophyta</taxon>
        <taxon>Magnoliopsida</taxon>
        <taxon>eudicotyledons</taxon>
        <taxon>Gunneridae</taxon>
        <taxon>Pentapetalae</taxon>
        <taxon>asterids</taxon>
        <taxon>lamiids</taxon>
        <taxon>Lamiales</taxon>
        <taxon>Orobanchaceae</taxon>
        <taxon>Buchnereae</taxon>
        <taxon>Striga</taxon>
    </lineage>
</organism>
<evidence type="ECO:0000256" key="2">
    <source>
        <dbReference type="ARBA" id="ARBA00023015"/>
    </source>
</evidence>
<evidence type="ECO:0000259" key="6">
    <source>
        <dbReference type="PROSITE" id="PS50888"/>
    </source>
</evidence>
<dbReference type="GO" id="GO:0005634">
    <property type="term" value="C:nucleus"/>
    <property type="evidence" value="ECO:0007669"/>
    <property type="project" value="UniProtKB-SubCell"/>
</dbReference>
<evidence type="ECO:0000256" key="4">
    <source>
        <dbReference type="ARBA" id="ARBA00023163"/>
    </source>
</evidence>
<dbReference type="InterPro" id="IPR045843">
    <property type="entry name" value="IND-like"/>
</dbReference>
<dbReference type="InterPro" id="IPR045239">
    <property type="entry name" value="bHLH95_bHLH"/>
</dbReference>
<dbReference type="SUPFAM" id="SSF47459">
    <property type="entry name" value="HLH, helix-loop-helix DNA-binding domain"/>
    <property type="match status" value="1"/>
</dbReference>
<dbReference type="SMART" id="SM00353">
    <property type="entry name" value="HLH"/>
    <property type="match status" value="1"/>
</dbReference>
<keyword evidence="4" id="KW-0804">Transcription</keyword>
<dbReference type="InterPro" id="IPR011598">
    <property type="entry name" value="bHLH_dom"/>
</dbReference>
<evidence type="ECO:0000256" key="5">
    <source>
        <dbReference type="ARBA" id="ARBA00023242"/>
    </source>
</evidence>
<feature type="domain" description="BHLH" evidence="6">
    <location>
        <begin position="125"/>
        <end position="174"/>
    </location>
</feature>
<reference evidence="7" key="1">
    <citation type="submission" date="2019-12" db="EMBL/GenBank/DDBJ databases">
        <authorList>
            <person name="Scholes J."/>
        </authorList>
    </citation>
    <scope>NUCLEOTIDE SEQUENCE</scope>
</reference>
<dbReference type="Proteomes" id="UP001153555">
    <property type="component" value="Unassembled WGS sequence"/>
</dbReference>
<keyword evidence="3" id="KW-0238">DNA-binding</keyword>
<gene>
    <name evidence="7" type="ORF">SHERM_27569</name>
</gene>
<comment type="caution">
    <text evidence="7">The sequence shown here is derived from an EMBL/GenBank/DDBJ whole genome shotgun (WGS) entry which is preliminary data.</text>
</comment>
<dbReference type="PANTHER" id="PTHR45914">
    <property type="entry name" value="TRANSCRIPTION FACTOR HEC3-RELATED"/>
    <property type="match status" value="1"/>
</dbReference>
<dbReference type="Pfam" id="PF00010">
    <property type="entry name" value="HLH"/>
    <property type="match status" value="1"/>
</dbReference>
<evidence type="ECO:0000256" key="1">
    <source>
        <dbReference type="ARBA" id="ARBA00004123"/>
    </source>
</evidence>
<dbReference type="CDD" id="cd11393">
    <property type="entry name" value="bHLH_AtbHLH_like"/>
    <property type="match status" value="1"/>
</dbReference>
<accession>A0A9N7NLK6</accession>
<dbReference type="GO" id="GO:0003700">
    <property type="term" value="F:DNA-binding transcription factor activity"/>
    <property type="evidence" value="ECO:0007669"/>
    <property type="project" value="InterPro"/>
</dbReference>
<dbReference type="PROSITE" id="PS50888">
    <property type="entry name" value="BHLH"/>
    <property type="match status" value="1"/>
</dbReference>
<dbReference type="EMBL" id="CACSLK010027833">
    <property type="protein sequence ID" value="CAA0832267.1"/>
    <property type="molecule type" value="Genomic_DNA"/>
</dbReference>
<dbReference type="GO" id="GO:0046983">
    <property type="term" value="F:protein dimerization activity"/>
    <property type="evidence" value="ECO:0007669"/>
    <property type="project" value="InterPro"/>
</dbReference>
<sequence>MAALSYFYSEPSITGIQQDYDQVQAFLDYDPNLFEPNDFLSDPFSSPFDFSSNDTNPYPTKLQKVSDFYDPFVINEPDFFVQNPNSVPGLVQDYVLQQPESLFFPAALPDFTAGTAVVSGRPAAGGVSAQSIAARQRRRKITEKTQELGKLVPGGQRMNTAEMLQAAYKYIKFLQAQVGILEFAASYEYDHHHEENEEEPMLESGEEAMDILLESCLIQEKLYSSEKCLVSKNFVREIVEDRQMVECNPQLVSMVKQEQH</sequence>
<evidence type="ECO:0000256" key="3">
    <source>
        <dbReference type="ARBA" id="ARBA00023125"/>
    </source>
</evidence>
<protein>
    <submittedName>
        <fullName evidence="7">Transcription factor bHLH52</fullName>
    </submittedName>
</protein>
<dbReference type="InterPro" id="IPR036638">
    <property type="entry name" value="HLH_DNA-bd_sf"/>
</dbReference>
<comment type="subcellular location">
    <subcellularLocation>
        <location evidence="1">Nucleus</location>
    </subcellularLocation>
</comment>
<evidence type="ECO:0000313" key="7">
    <source>
        <dbReference type="EMBL" id="CAA0832267.1"/>
    </source>
</evidence>